<dbReference type="PRINTS" id="PR00789">
    <property type="entry name" value="OSIALOPTASE"/>
</dbReference>
<dbReference type="EC" id="2.3.1.234" evidence="7"/>
<reference evidence="9" key="1">
    <citation type="submission" date="2023-06" db="EMBL/GenBank/DDBJ databases">
        <authorList>
            <person name="Jiang Y."/>
            <person name="Liu Q."/>
        </authorList>
    </citation>
    <scope>NUCLEOTIDE SEQUENCE</scope>
    <source>
        <strain evidence="9">CGMCC 1.12089</strain>
    </source>
</reference>
<dbReference type="InterPro" id="IPR017860">
    <property type="entry name" value="Peptidase_M22_CS"/>
</dbReference>
<dbReference type="NCBIfam" id="TIGR00329">
    <property type="entry name" value="gcp_kae1"/>
    <property type="match status" value="1"/>
</dbReference>
<dbReference type="InterPro" id="IPR000905">
    <property type="entry name" value="Gcp-like_dom"/>
</dbReference>
<dbReference type="PROSITE" id="PS01016">
    <property type="entry name" value="GLYCOPROTEASE"/>
    <property type="match status" value="1"/>
</dbReference>
<proteinExistence type="inferred from homology"/>
<evidence type="ECO:0000256" key="2">
    <source>
        <dbReference type="ARBA" id="ARBA00022694"/>
    </source>
</evidence>
<keyword evidence="5 7" id="KW-0012">Acyltransferase</keyword>
<dbReference type="SUPFAM" id="SSF53067">
    <property type="entry name" value="Actin-like ATPase domain"/>
    <property type="match status" value="2"/>
</dbReference>
<feature type="domain" description="Gcp-like" evidence="8">
    <location>
        <begin position="28"/>
        <end position="311"/>
    </location>
</feature>
<keyword evidence="10" id="KW-1185">Reference proteome</keyword>
<comment type="caution">
    <text evidence="9">The sequence shown here is derived from an EMBL/GenBank/DDBJ whole genome shotgun (WGS) entry which is preliminary data.</text>
</comment>
<dbReference type="PANTHER" id="PTHR11735">
    <property type="entry name" value="TRNA N6-ADENOSINE THREONYLCARBAMOYLTRANSFERASE"/>
    <property type="match status" value="1"/>
</dbReference>
<evidence type="ECO:0000256" key="4">
    <source>
        <dbReference type="ARBA" id="ARBA00023004"/>
    </source>
</evidence>
<comment type="catalytic activity">
    <reaction evidence="6 7">
        <text>L-threonylcarbamoyladenylate + adenosine(37) in tRNA = N(6)-L-threonylcarbamoyladenosine(37) in tRNA + AMP + H(+)</text>
        <dbReference type="Rhea" id="RHEA:37059"/>
        <dbReference type="Rhea" id="RHEA-COMP:10162"/>
        <dbReference type="Rhea" id="RHEA-COMP:10163"/>
        <dbReference type="ChEBI" id="CHEBI:15378"/>
        <dbReference type="ChEBI" id="CHEBI:73682"/>
        <dbReference type="ChEBI" id="CHEBI:74411"/>
        <dbReference type="ChEBI" id="CHEBI:74418"/>
        <dbReference type="ChEBI" id="CHEBI:456215"/>
        <dbReference type="EC" id="2.3.1.234"/>
    </reaction>
</comment>
<dbReference type="CDD" id="cd24133">
    <property type="entry name" value="ASKHA_NBD_TsaD_bac"/>
    <property type="match status" value="1"/>
</dbReference>
<feature type="binding site" evidence="7">
    <location>
        <position position="171"/>
    </location>
    <ligand>
        <name>substrate</name>
    </ligand>
</feature>
<dbReference type="EMBL" id="JASZYV010000003">
    <property type="protein sequence ID" value="MDM0046439.1"/>
    <property type="molecule type" value="Genomic_DNA"/>
</dbReference>
<dbReference type="GO" id="GO:0061711">
    <property type="term" value="F:tRNA N(6)-L-threonylcarbamoyladenine synthase activity"/>
    <property type="evidence" value="ECO:0007669"/>
    <property type="project" value="UniProtKB-EC"/>
</dbReference>
<feature type="binding site" evidence="7">
    <location>
        <begin position="138"/>
        <end position="142"/>
    </location>
    <ligand>
        <name>substrate</name>
    </ligand>
</feature>
<dbReference type="InterPro" id="IPR022450">
    <property type="entry name" value="TsaD"/>
</dbReference>
<keyword evidence="7" id="KW-0963">Cytoplasm</keyword>
<feature type="binding site" evidence="7">
    <location>
        <position position="277"/>
    </location>
    <ligand>
        <name>substrate</name>
    </ligand>
</feature>
<dbReference type="InterPro" id="IPR043129">
    <property type="entry name" value="ATPase_NBD"/>
</dbReference>
<comment type="similarity">
    <text evidence="7">Belongs to the KAE1 / TsaD family.</text>
</comment>
<sequence>MLVLGIESSCDETGVALVETQGSAVPRLLSHALHSQIAMHQAYGGVVPELASRDHIRRVLPLTQSVLGESGRDLDEVDVVAYTRGPGLAGALLVGAGVACALGVALGKPVLGVHHLEGHLLSPFLSADPPEFPFVALLVSGGHTQLMAVEAVGRYEILGETIDDAAGEAFDKSAKLLGLPYPGGPWLAKLAEQGDSQAFKLPRPLLHSGDLDFSFAGLKTAVLTQARRLGDDLESRKSDLAASTQAAIVEVLLKKSLAALDRTGLGRLVVAGGVGANRSLREQLNAACARRNVRVHYPELALCTDNGAMIAMAAAMRMQAGLEAASARYAFDVKPRWPLDALPLAGAAA</sequence>
<dbReference type="NCBIfam" id="TIGR03723">
    <property type="entry name" value="T6A_TsaD_YgjD"/>
    <property type="match status" value="1"/>
</dbReference>
<keyword evidence="1 7" id="KW-0808">Transferase</keyword>
<feature type="binding site" evidence="7">
    <location>
        <position position="184"/>
    </location>
    <ligand>
        <name>substrate</name>
    </ligand>
</feature>
<dbReference type="Gene3D" id="3.30.420.40">
    <property type="match status" value="2"/>
</dbReference>
<dbReference type="HAMAP" id="MF_01445">
    <property type="entry name" value="TsaD"/>
    <property type="match status" value="1"/>
</dbReference>
<dbReference type="InterPro" id="IPR017861">
    <property type="entry name" value="KAE1/TsaD"/>
</dbReference>
<name>A0ABT7NER6_9BURK</name>
<comment type="caution">
    <text evidence="7">Lacks conserved residue(s) required for the propagation of feature annotation.</text>
</comment>
<gene>
    <name evidence="7 9" type="primary">tsaD</name>
    <name evidence="9" type="ORF">QTH91_18250</name>
</gene>
<evidence type="ECO:0000256" key="1">
    <source>
        <dbReference type="ARBA" id="ARBA00022679"/>
    </source>
</evidence>
<evidence type="ECO:0000259" key="8">
    <source>
        <dbReference type="Pfam" id="PF00814"/>
    </source>
</evidence>
<feature type="binding site" evidence="7">
    <location>
        <position position="115"/>
    </location>
    <ligand>
        <name>Fe cation</name>
        <dbReference type="ChEBI" id="CHEBI:24875"/>
    </ligand>
</feature>
<comment type="function">
    <text evidence="7">Required for the formation of a threonylcarbamoyl group on adenosine at position 37 (t(6)A37) in tRNAs that read codons beginning with adenine. Is involved in the transfer of the threonylcarbamoyl moiety of threonylcarbamoyl-AMP (TC-AMP) to the N6 group of A37, together with TsaE and TsaB. TsaD likely plays a direct catalytic role in this reaction.</text>
</comment>
<evidence type="ECO:0000313" key="10">
    <source>
        <dbReference type="Proteomes" id="UP001174908"/>
    </source>
</evidence>
<evidence type="ECO:0000313" key="9">
    <source>
        <dbReference type="EMBL" id="MDM0046439.1"/>
    </source>
</evidence>
<evidence type="ECO:0000256" key="6">
    <source>
        <dbReference type="ARBA" id="ARBA00048117"/>
    </source>
</evidence>
<dbReference type="PANTHER" id="PTHR11735:SF6">
    <property type="entry name" value="TRNA N6-ADENOSINE THREONYLCARBAMOYLTRANSFERASE, MITOCHONDRIAL"/>
    <property type="match status" value="1"/>
</dbReference>
<keyword evidence="3 7" id="KW-0479">Metal-binding</keyword>
<feature type="binding site" evidence="7">
    <location>
        <position position="119"/>
    </location>
    <ligand>
        <name>Fe cation</name>
        <dbReference type="ChEBI" id="CHEBI:24875"/>
    </ligand>
</feature>
<feature type="binding site" evidence="7">
    <location>
        <position position="305"/>
    </location>
    <ligand>
        <name>Fe cation</name>
        <dbReference type="ChEBI" id="CHEBI:24875"/>
    </ligand>
</feature>
<keyword evidence="2 7" id="KW-0819">tRNA processing</keyword>
<evidence type="ECO:0000256" key="5">
    <source>
        <dbReference type="ARBA" id="ARBA00023315"/>
    </source>
</evidence>
<dbReference type="Pfam" id="PF00814">
    <property type="entry name" value="TsaD"/>
    <property type="match status" value="1"/>
</dbReference>
<protein>
    <recommendedName>
        <fullName evidence="7">tRNA N6-adenosine threonylcarbamoyltransferase</fullName>
        <ecNumber evidence="7">2.3.1.234</ecNumber>
    </recommendedName>
    <alternativeName>
        <fullName evidence="7">N6-L-threonylcarbamoyladenine synthase</fullName>
        <shortName evidence="7">t(6)A synthase</shortName>
    </alternativeName>
    <alternativeName>
        <fullName evidence="7">t(6)A37 threonylcarbamoyladenosine biosynthesis protein TsaD</fullName>
    </alternativeName>
    <alternativeName>
        <fullName evidence="7">tRNA threonylcarbamoyladenosine biosynthesis protein TsaD</fullName>
    </alternativeName>
</protein>
<evidence type="ECO:0000256" key="3">
    <source>
        <dbReference type="ARBA" id="ARBA00022723"/>
    </source>
</evidence>
<evidence type="ECO:0000256" key="7">
    <source>
        <dbReference type="HAMAP-Rule" id="MF_01445"/>
    </source>
</evidence>
<organism evidence="9 10">
    <name type="scientific">Variovorax dokdonensis</name>
    <dbReference type="NCBI Taxonomy" id="344883"/>
    <lineage>
        <taxon>Bacteria</taxon>
        <taxon>Pseudomonadati</taxon>
        <taxon>Pseudomonadota</taxon>
        <taxon>Betaproteobacteria</taxon>
        <taxon>Burkholderiales</taxon>
        <taxon>Comamonadaceae</taxon>
        <taxon>Variovorax</taxon>
    </lineage>
</organism>
<comment type="cofactor">
    <cofactor evidence="7">
        <name>Fe(2+)</name>
        <dbReference type="ChEBI" id="CHEBI:29033"/>
    </cofactor>
    <text evidence="7">Binds 1 Fe(2+) ion per subunit.</text>
</comment>
<accession>A0ABT7NER6</accession>
<dbReference type="RefSeq" id="WP_286661509.1">
    <property type="nucleotide sequence ID" value="NZ_JASZYV010000003.1"/>
</dbReference>
<keyword evidence="4 7" id="KW-0408">Iron</keyword>
<dbReference type="Proteomes" id="UP001174908">
    <property type="component" value="Unassembled WGS sequence"/>
</dbReference>
<comment type="subcellular location">
    <subcellularLocation>
        <location evidence="7">Cytoplasm</location>
    </subcellularLocation>
</comment>